<organism evidence="1 2">
    <name type="scientific">Malaciobacter pacificus</name>
    <dbReference type="NCBI Taxonomy" id="1080223"/>
    <lineage>
        <taxon>Bacteria</taxon>
        <taxon>Pseudomonadati</taxon>
        <taxon>Campylobacterota</taxon>
        <taxon>Epsilonproteobacteria</taxon>
        <taxon>Campylobacterales</taxon>
        <taxon>Arcobacteraceae</taxon>
        <taxon>Malaciobacter</taxon>
    </lineage>
</organism>
<dbReference type="RefSeq" id="WP_130233191.1">
    <property type="nucleotide sequence ID" value="NZ_BMEF01000011.1"/>
</dbReference>
<dbReference type="Proteomes" id="UP000322726">
    <property type="component" value="Chromosome"/>
</dbReference>
<evidence type="ECO:0000313" key="1">
    <source>
        <dbReference type="EMBL" id="QEP34242.1"/>
    </source>
</evidence>
<dbReference type="InterPro" id="IPR007710">
    <property type="entry name" value="Nucleoside_deoxyribTrfase"/>
</dbReference>
<dbReference type="PANTHER" id="PTHR15364">
    <property type="entry name" value="2'-DEOXYNUCLEOSIDE 5'-PHOSPHATE N-HYDROLASE 1"/>
    <property type="match status" value="1"/>
</dbReference>
<dbReference type="EMBL" id="CP035928">
    <property type="protein sequence ID" value="QEP34242.1"/>
    <property type="molecule type" value="Genomic_DNA"/>
</dbReference>
<dbReference type="AlphaFoldDB" id="A0A5C2HD40"/>
<keyword evidence="2" id="KW-1185">Reference proteome</keyword>
<dbReference type="Gene3D" id="3.40.50.450">
    <property type="match status" value="1"/>
</dbReference>
<accession>A0A5C2HD40</accession>
<name>A0A5C2HD40_9BACT</name>
<dbReference type="GO" id="GO:0070694">
    <property type="term" value="F:5-hydroxymethyl-dUMP N-hydrolase activity"/>
    <property type="evidence" value="ECO:0007669"/>
    <property type="project" value="TreeGrafter"/>
</dbReference>
<dbReference type="GO" id="GO:0009159">
    <property type="term" value="P:deoxyribonucleoside monophosphate catabolic process"/>
    <property type="evidence" value="ECO:0007669"/>
    <property type="project" value="TreeGrafter"/>
</dbReference>
<reference evidence="2" key="1">
    <citation type="submission" date="2019-09" db="EMBL/GenBank/DDBJ databases">
        <title>Complete genome sequencing of four Arcobacter species reveals a diverse suite of mobile elements.</title>
        <authorList>
            <person name="On S.L.W."/>
            <person name="Miller W.G."/>
            <person name="Biggs P."/>
            <person name="Cornelius A."/>
            <person name="Vandamme P."/>
        </authorList>
    </citation>
    <scope>NUCLEOTIDE SEQUENCE [LARGE SCALE GENOMIC DNA]</scope>
    <source>
        <strain evidence="2">LMG 26638</strain>
    </source>
</reference>
<dbReference type="KEGG" id="apai:APAC_1117"/>
<dbReference type="InterPro" id="IPR051239">
    <property type="entry name" value="2'-dNMP_N-hydrolase"/>
</dbReference>
<gene>
    <name evidence="1" type="ORF">APAC_1117</name>
</gene>
<dbReference type="SUPFAM" id="SSF52309">
    <property type="entry name" value="N-(deoxy)ribosyltransferase-like"/>
    <property type="match status" value="1"/>
</dbReference>
<reference evidence="1 2" key="2">
    <citation type="submission" date="2019-09" db="EMBL/GenBank/DDBJ databases">
        <title>Complete genome sequencing of four Arcobacter species reveals a diverse suite of mobile elements.</title>
        <authorList>
            <person name="Miller W.G."/>
            <person name="Yee E."/>
            <person name="Bono J.L."/>
        </authorList>
    </citation>
    <scope>NUCLEOTIDE SEQUENCE [LARGE SCALE GENOMIC DNA]</scope>
    <source>
        <strain evidence="1 2">LMG 26638</strain>
    </source>
</reference>
<protein>
    <submittedName>
        <fullName evidence="1">Nucleoside 2-deoxyribosyltransferase</fullName>
    </submittedName>
</protein>
<dbReference type="Pfam" id="PF05014">
    <property type="entry name" value="Nuc_deoxyrib_tr"/>
    <property type="match status" value="1"/>
</dbReference>
<evidence type="ECO:0000313" key="2">
    <source>
        <dbReference type="Proteomes" id="UP000322726"/>
    </source>
</evidence>
<dbReference type="GO" id="GO:0016740">
    <property type="term" value="F:transferase activity"/>
    <property type="evidence" value="ECO:0007669"/>
    <property type="project" value="UniProtKB-KW"/>
</dbReference>
<keyword evidence="1" id="KW-0808">Transferase</keyword>
<sequence>MKKIYIAGPDVFEPNSIEIGRKYSNLCEKYGFKGLYPLDNVVDFNQEKRKIAQDIFKANVELIKQADIIIANLNAFRGKEADSGTIWECGYASALGKKVYGYIAKNLNYIDTFNEDETKKLNGIVVDLDSKTIEDFDYQINLMIACSVEKLVIGGFEDCLKELEK</sequence>
<reference evidence="1 2" key="3">
    <citation type="submission" date="2019-09" db="EMBL/GenBank/DDBJ databases">
        <title>Taxonomic note: a critical rebuttal of the proposed division of the genus Arcobacter into six genera, emended descriptions of Arcobacter anaerophilus and the genus Arcobacter, and an assessment of genus-level boundaries for Epsilonproteobacteria using in silico genomic comparator tools.</title>
        <authorList>
            <person name="On S.L.W."/>
            <person name="Miller W.G."/>
            <person name="Biggs P."/>
            <person name="Cornelius A."/>
            <person name="Vandamme P."/>
        </authorList>
    </citation>
    <scope>NUCLEOTIDE SEQUENCE [LARGE SCALE GENOMIC DNA]</scope>
    <source>
        <strain evidence="1 2">LMG 26638</strain>
    </source>
</reference>
<dbReference type="OrthoDB" id="9795789at2"/>
<proteinExistence type="predicted"/>
<dbReference type="PANTHER" id="PTHR15364:SF0">
    <property type="entry name" value="2'-DEOXYNUCLEOSIDE 5'-PHOSPHATE N-HYDROLASE 1"/>
    <property type="match status" value="1"/>
</dbReference>